<dbReference type="PROSITE" id="PS51375">
    <property type="entry name" value="PPR"/>
    <property type="match status" value="3"/>
</dbReference>
<proteinExistence type="predicted"/>
<dbReference type="InterPro" id="IPR011990">
    <property type="entry name" value="TPR-like_helical_dom_sf"/>
</dbReference>
<sequence length="268" mass="30112">MGKLNPPLLLPSIVNAGKHLSNFRSSISSSSSKTIAAHIQPFTKNSISARGNRKNYDGFDNVDDAFALLNKMIDKYPRPALSCGIQLIIRSHFRMKHYAIVVSILMDLVSRIRFLTLSLFDEMVDKGYQLNLIVYSIILIGLCKIGSHLFSQVKVKGIRPDIVTYNCLIHAMYNLGQQEEATRLFNKMMDNNISLDIVTYDILVDAHCKDGKNSKAIDTIDTMKKQGIELDVVTYNILVDAHCREGMVFEAIDTVDTMIKQVIEPNVV</sequence>
<dbReference type="Pfam" id="PF13041">
    <property type="entry name" value="PPR_2"/>
    <property type="match status" value="1"/>
</dbReference>
<reference evidence="3 4" key="1">
    <citation type="journal article" date="2019" name="Genome Biol. Evol.">
        <title>Insights into the evolution of the New World diploid cottons (Gossypium, subgenus Houzingenia) based on genome sequencing.</title>
        <authorList>
            <person name="Grover C.E."/>
            <person name="Arick M.A. 2nd"/>
            <person name="Thrash A."/>
            <person name="Conover J.L."/>
            <person name="Sanders W.S."/>
            <person name="Peterson D.G."/>
            <person name="Frelichowski J.E."/>
            <person name="Scheffler J.A."/>
            <person name="Scheffler B.E."/>
            <person name="Wendel J.F."/>
        </authorList>
    </citation>
    <scope>NUCLEOTIDE SEQUENCE [LARGE SCALE GENOMIC DNA]</scope>
    <source>
        <strain evidence="3">8</strain>
        <tissue evidence="3">Leaf</tissue>
    </source>
</reference>
<feature type="non-terminal residue" evidence="3">
    <location>
        <position position="268"/>
    </location>
</feature>
<keyword evidence="1" id="KW-0677">Repeat</keyword>
<evidence type="ECO:0008006" key="5">
    <source>
        <dbReference type="Google" id="ProtNLM"/>
    </source>
</evidence>
<name>A0A7J8QEC2_GOSRA</name>
<evidence type="ECO:0000313" key="3">
    <source>
        <dbReference type="EMBL" id="MBA0599818.1"/>
    </source>
</evidence>
<evidence type="ECO:0000256" key="2">
    <source>
        <dbReference type="PROSITE-ProRule" id="PRU00708"/>
    </source>
</evidence>
<comment type="caution">
    <text evidence="3">The sequence shown here is derived from an EMBL/GenBank/DDBJ whole genome shotgun (WGS) entry which is preliminary data.</text>
</comment>
<dbReference type="InterPro" id="IPR002885">
    <property type="entry name" value="PPR_rpt"/>
</dbReference>
<evidence type="ECO:0000313" key="4">
    <source>
        <dbReference type="Proteomes" id="UP000593578"/>
    </source>
</evidence>
<evidence type="ECO:0000256" key="1">
    <source>
        <dbReference type="ARBA" id="ARBA00022737"/>
    </source>
</evidence>
<dbReference type="Pfam" id="PF12854">
    <property type="entry name" value="PPR_1"/>
    <property type="match status" value="1"/>
</dbReference>
<dbReference type="PANTHER" id="PTHR45613">
    <property type="entry name" value="PENTATRICOPEPTIDE REPEAT-CONTAINING PROTEIN"/>
    <property type="match status" value="1"/>
</dbReference>
<dbReference type="PANTHER" id="PTHR45613:SF207">
    <property type="entry name" value="OS08G0300700 PROTEIN"/>
    <property type="match status" value="1"/>
</dbReference>
<dbReference type="NCBIfam" id="TIGR00756">
    <property type="entry name" value="PPR"/>
    <property type="match status" value="3"/>
</dbReference>
<accession>A0A7J8QEC2</accession>
<feature type="repeat" description="PPR" evidence="2">
    <location>
        <begin position="161"/>
        <end position="195"/>
    </location>
</feature>
<feature type="repeat" description="PPR" evidence="2">
    <location>
        <begin position="196"/>
        <end position="230"/>
    </location>
</feature>
<organism evidence="3 4">
    <name type="scientific">Gossypium raimondii</name>
    <name type="common">Peruvian cotton</name>
    <name type="synonym">Gossypium klotzschianum subsp. raimondii</name>
    <dbReference type="NCBI Taxonomy" id="29730"/>
    <lineage>
        <taxon>Eukaryota</taxon>
        <taxon>Viridiplantae</taxon>
        <taxon>Streptophyta</taxon>
        <taxon>Embryophyta</taxon>
        <taxon>Tracheophyta</taxon>
        <taxon>Spermatophyta</taxon>
        <taxon>Magnoliopsida</taxon>
        <taxon>eudicotyledons</taxon>
        <taxon>Gunneridae</taxon>
        <taxon>Pentapetalae</taxon>
        <taxon>rosids</taxon>
        <taxon>malvids</taxon>
        <taxon>Malvales</taxon>
        <taxon>Malvaceae</taxon>
        <taxon>Malvoideae</taxon>
        <taxon>Gossypium</taxon>
    </lineage>
</organism>
<protein>
    <recommendedName>
        <fullName evidence="5">Pentacotripeptide-repeat region of PRORP domain-containing protein</fullName>
    </recommendedName>
</protein>
<dbReference type="EMBL" id="JABEZZ010000011">
    <property type="protein sequence ID" value="MBA0599818.1"/>
    <property type="molecule type" value="Genomic_DNA"/>
</dbReference>
<dbReference type="Proteomes" id="UP000593578">
    <property type="component" value="Unassembled WGS sequence"/>
</dbReference>
<feature type="repeat" description="PPR" evidence="2">
    <location>
        <begin position="231"/>
        <end position="265"/>
    </location>
</feature>
<gene>
    <name evidence="3" type="ORF">Gorai_006022</name>
</gene>
<dbReference type="AlphaFoldDB" id="A0A7J8QEC2"/>
<dbReference type="Gene3D" id="1.25.40.10">
    <property type="entry name" value="Tetratricopeptide repeat domain"/>
    <property type="match status" value="3"/>
</dbReference>